<evidence type="ECO:0008006" key="3">
    <source>
        <dbReference type="Google" id="ProtNLM"/>
    </source>
</evidence>
<evidence type="ECO:0000313" key="2">
    <source>
        <dbReference type="Proteomes" id="UP000823964"/>
    </source>
</evidence>
<dbReference type="CDD" id="cd04301">
    <property type="entry name" value="NAT_SF"/>
    <property type="match status" value="1"/>
</dbReference>
<dbReference type="Proteomes" id="UP000823964">
    <property type="component" value="Unassembled WGS sequence"/>
</dbReference>
<dbReference type="Gene3D" id="3.40.630.30">
    <property type="match status" value="1"/>
</dbReference>
<dbReference type="SUPFAM" id="SSF55729">
    <property type="entry name" value="Acyl-CoA N-acyltransferases (Nat)"/>
    <property type="match status" value="1"/>
</dbReference>
<sequence>MNLQIVACEPCHCADFVRLSRLWLDEYFCVEAEDEQIFADPIAAFAPGGGGIFVARDEASGRVAGVCALAYHARTGDWELAKLCVDPAFRGPARGKPSCSA</sequence>
<dbReference type="EMBL" id="DXFQ01000168">
    <property type="protein sequence ID" value="HIX20689.1"/>
    <property type="molecule type" value="Genomic_DNA"/>
</dbReference>
<dbReference type="InterPro" id="IPR016181">
    <property type="entry name" value="Acyl_CoA_acyltransferase"/>
</dbReference>
<dbReference type="AlphaFoldDB" id="A0A9D2AHN9"/>
<protein>
    <recommendedName>
        <fullName evidence="3">N-acetyltransferase domain-containing protein</fullName>
    </recommendedName>
</protein>
<reference evidence="1" key="2">
    <citation type="submission" date="2021-04" db="EMBL/GenBank/DDBJ databases">
        <authorList>
            <person name="Gilroy R."/>
        </authorList>
    </citation>
    <scope>NUCLEOTIDE SEQUENCE</scope>
    <source>
        <strain evidence="1">14975</strain>
    </source>
</reference>
<evidence type="ECO:0000313" key="1">
    <source>
        <dbReference type="EMBL" id="HIX20689.1"/>
    </source>
</evidence>
<organism evidence="1 2">
    <name type="scientific">Candidatus Akkermansia intestinigallinarum</name>
    <dbReference type="NCBI Taxonomy" id="2838431"/>
    <lineage>
        <taxon>Bacteria</taxon>
        <taxon>Pseudomonadati</taxon>
        <taxon>Verrucomicrobiota</taxon>
        <taxon>Verrucomicrobiia</taxon>
        <taxon>Verrucomicrobiales</taxon>
        <taxon>Akkermansiaceae</taxon>
        <taxon>Akkermansia</taxon>
    </lineage>
</organism>
<proteinExistence type="predicted"/>
<name>A0A9D2AHN9_9BACT</name>
<gene>
    <name evidence="1" type="ORF">H9862_08835</name>
</gene>
<reference evidence="1" key="1">
    <citation type="journal article" date="2021" name="PeerJ">
        <title>Extensive microbial diversity within the chicken gut microbiome revealed by metagenomics and culture.</title>
        <authorList>
            <person name="Gilroy R."/>
            <person name="Ravi A."/>
            <person name="Getino M."/>
            <person name="Pursley I."/>
            <person name="Horton D.L."/>
            <person name="Alikhan N.F."/>
            <person name="Baker D."/>
            <person name="Gharbi K."/>
            <person name="Hall N."/>
            <person name="Watson M."/>
            <person name="Adriaenssens E.M."/>
            <person name="Foster-Nyarko E."/>
            <person name="Jarju S."/>
            <person name="Secka A."/>
            <person name="Antonio M."/>
            <person name="Oren A."/>
            <person name="Chaudhuri R.R."/>
            <person name="La Ragione R."/>
            <person name="Hildebrand F."/>
            <person name="Pallen M.J."/>
        </authorList>
    </citation>
    <scope>NUCLEOTIDE SEQUENCE</scope>
    <source>
        <strain evidence="1">14975</strain>
    </source>
</reference>
<accession>A0A9D2AHN9</accession>
<comment type="caution">
    <text evidence="1">The sequence shown here is derived from an EMBL/GenBank/DDBJ whole genome shotgun (WGS) entry which is preliminary data.</text>
</comment>